<protein>
    <submittedName>
        <fullName evidence="2">Uncharacterized protein</fullName>
    </submittedName>
</protein>
<dbReference type="EnsemblMetazoa" id="Aqu2.1.30920_001">
    <property type="protein sequence ID" value="Aqu2.1.30920_001"/>
    <property type="gene ID" value="Aqu2.1.30920"/>
</dbReference>
<feature type="compositionally biased region" description="Polar residues" evidence="1">
    <location>
        <begin position="65"/>
        <end position="83"/>
    </location>
</feature>
<dbReference type="AlphaFoldDB" id="A0A1X7USF1"/>
<name>A0A1X7USF1_AMPQE</name>
<dbReference type="InParanoid" id="A0A1X7USF1"/>
<reference evidence="2" key="1">
    <citation type="submission" date="2017-05" db="UniProtKB">
        <authorList>
            <consortium name="EnsemblMetazoa"/>
        </authorList>
    </citation>
    <scope>IDENTIFICATION</scope>
</reference>
<sequence length="178" mass="19585">MGSGTDFICIRAEPLTGGSAKAAIQGRDSRTSSSGSRQRVLLEPLPSPQKGRQNETSDTPKESQCVCSPSTLKDGGTTHTQRPAQKERLDDQAGSEGRLLHDPNPKFQQTSATLFRTKPYLPIHMPAFWPVLRSLGLYQDPEASTNPTQTAGGETCGIYRRQQGTIQVLRIYWRIWGS</sequence>
<organism evidence="2">
    <name type="scientific">Amphimedon queenslandica</name>
    <name type="common">Sponge</name>
    <dbReference type="NCBI Taxonomy" id="400682"/>
    <lineage>
        <taxon>Eukaryota</taxon>
        <taxon>Metazoa</taxon>
        <taxon>Porifera</taxon>
        <taxon>Demospongiae</taxon>
        <taxon>Heteroscleromorpha</taxon>
        <taxon>Haplosclerida</taxon>
        <taxon>Niphatidae</taxon>
        <taxon>Amphimedon</taxon>
    </lineage>
</organism>
<feature type="compositionally biased region" description="Basic and acidic residues" evidence="1">
    <location>
        <begin position="52"/>
        <end position="61"/>
    </location>
</feature>
<proteinExistence type="predicted"/>
<evidence type="ECO:0000256" key="1">
    <source>
        <dbReference type="SAM" id="MobiDB-lite"/>
    </source>
</evidence>
<evidence type="ECO:0000313" key="2">
    <source>
        <dbReference type="EnsemblMetazoa" id="Aqu2.1.30920_001"/>
    </source>
</evidence>
<accession>A0A1X7USF1</accession>
<feature type="region of interest" description="Disordered" evidence="1">
    <location>
        <begin position="15"/>
        <end position="105"/>
    </location>
</feature>